<accession>A0A4Y5Z2Z7</accession>
<protein>
    <recommendedName>
        <fullName evidence="4">DUF1640 domain-containing protein</fullName>
    </recommendedName>
</protein>
<evidence type="ECO:0000313" key="2">
    <source>
        <dbReference type="EMBL" id="QDE39722.1"/>
    </source>
</evidence>
<keyword evidence="1" id="KW-1133">Transmembrane helix</keyword>
<sequence length="162" mass="18149">MESRITTLELGFRDMRVELTGVNAKLDVMDAKAEASREVMTAKFVSLETTVNARLDSMDSRLDGMDTRLESMNTKIDDFRTIVDTKLTSMNGRLDEFQQTITAKLDAMTEKLSRFPTKIQFFYFACTMLALLLAATWSFTAFLLRLSGHAVAADAINAIQGK</sequence>
<dbReference type="AlphaFoldDB" id="A0A4Y5Z2Z7"/>
<keyword evidence="3" id="KW-1185">Reference proteome</keyword>
<dbReference type="Gene3D" id="3.90.20.10">
    <property type="match status" value="1"/>
</dbReference>
<evidence type="ECO:0008006" key="4">
    <source>
        <dbReference type="Google" id="ProtNLM"/>
    </source>
</evidence>
<dbReference type="KEGG" id="lpy:FIV34_11160"/>
<gene>
    <name evidence="2" type="ORF">FIV34_11160</name>
</gene>
<reference evidence="2 3" key="1">
    <citation type="submission" date="2019-06" db="EMBL/GenBank/DDBJ databases">
        <title>A complete genome sequence for Luteibacter pinisoli MAH-14.</title>
        <authorList>
            <person name="Baltrus D.A."/>
        </authorList>
    </citation>
    <scope>NUCLEOTIDE SEQUENCE [LARGE SCALE GENOMIC DNA]</scope>
    <source>
        <strain evidence="2 3">MAH-14</strain>
    </source>
</reference>
<organism evidence="2 3">
    <name type="scientific">Luteibacter pinisoli</name>
    <dbReference type="NCBI Taxonomy" id="2589080"/>
    <lineage>
        <taxon>Bacteria</taxon>
        <taxon>Pseudomonadati</taxon>
        <taxon>Pseudomonadota</taxon>
        <taxon>Gammaproteobacteria</taxon>
        <taxon>Lysobacterales</taxon>
        <taxon>Rhodanobacteraceae</taxon>
        <taxon>Luteibacter</taxon>
    </lineage>
</organism>
<evidence type="ECO:0000256" key="1">
    <source>
        <dbReference type="SAM" id="Phobius"/>
    </source>
</evidence>
<keyword evidence="1" id="KW-0812">Transmembrane</keyword>
<dbReference type="Proteomes" id="UP000316093">
    <property type="component" value="Chromosome"/>
</dbReference>
<dbReference type="RefSeq" id="WP_139982715.1">
    <property type="nucleotide sequence ID" value="NZ_CP041046.1"/>
</dbReference>
<evidence type="ECO:0000313" key="3">
    <source>
        <dbReference type="Proteomes" id="UP000316093"/>
    </source>
</evidence>
<dbReference type="EMBL" id="CP041046">
    <property type="protein sequence ID" value="QDE39722.1"/>
    <property type="molecule type" value="Genomic_DNA"/>
</dbReference>
<feature type="transmembrane region" description="Helical" evidence="1">
    <location>
        <begin position="121"/>
        <end position="144"/>
    </location>
</feature>
<name>A0A4Y5Z2Z7_9GAMM</name>
<keyword evidence="1" id="KW-0472">Membrane</keyword>
<proteinExistence type="predicted"/>